<feature type="transmembrane region" description="Helical" evidence="1">
    <location>
        <begin position="7"/>
        <end position="25"/>
    </location>
</feature>
<reference evidence="2" key="1">
    <citation type="journal article" date="2020" name="Nature">
        <title>Giant virus diversity and host interactions through global metagenomics.</title>
        <authorList>
            <person name="Schulz F."/>
            <person name="Roux S."/>
            <person name="Paez-Espino D."/>
            <person name="Jungbluth S."/>
            <person name="Walsh D.A."/>
            <person name="Denef V.J."/>
            <person name="McMahon K.D."/>
            <person name="Konstantinidis K.T."/>
            <person name="Eloe-Fadrosh E.A."/>
            <person name="Kyrpides N.C."/>
            <person name="Woyke T."/>
        </authorList>
    </citation>
    <scope>NUCLEOTIDE SEQUENCE</scope>
    <source>
        <strain evidence="2">GVMAG-S-1035085-51</strain>
    </source>
</reference>
<dbReference type="EMBL" id="MN740615">
    <property type="protein sequence ID" value="QHU35925.1"/>
    <property type="molecule type" value="Genomic_DNA"/>
</dbReference>
<accession>A0A6C0M0X2</accession>
<name>A0A6C0M0X2_9ZZZZ</name>
<dbReference type="AlphaFoldDB" id="A0A6C0M0X2"/>
<sequence length="130" mass="14735">MFNIQDKTNILIYIAIGIAIYYLFFRNTESFTSPIVANQCALLKNTNQEIKNQMNTKCGNFDEPSSRGNINQRSECYNFAGQEIVSELDSNSWCELDDNDKAIIEAATQNMTVSETPETMGFERGSFANY</sequence>
<keyword evidence="1" id="KW-0812">Transmembrane</keyword>
<evidence type="ECO:0000313" key="2">
    <source>
        <dbReference type="EMBL" id="QHU35925.1"/>
    </source>
</evidence>
<proteinExistence type="predicted"/>
<keyword evidence="1" id="KW-1133">Transmembrane helix</keyword>
<organism evidence="2">
    <name type="scientific">viral metagenome</name>
    <dbReference type="NCBI Taxonomy" id="1070528"/>
    <lineage>
        <taxon>unclassified sequences</taxon>
        <taxon>metagenomes</taxon>
        <taxon>organismal metagenomes</taxon>
    </lineage>
</organism>
<keyword evidence="1" id="KW-0472">Membrane</keyword>
<protein>
    <submittedName>
        <fullName evidence="2">Uncharacterized protein</fullName>
    </submittedName>
</protein>
<evidence type="ECO:0000256" key="1">
    <source>
        <dbReference type="SAM" id="Phobius"/>
    </source>
</evidence>